<protein>
    <submittedName>
        <fullName evidence="1">Uncharacterized protein</fullName>
    </submittedName>
</protein>
<sequence length="297" mass="33936">MDSLSLSTVLNRFVYTVFAGAGDLLEPDCWVLPQLDAADNRHIVFLCKPPMAHNAREAYKQILSLNLDVPIHFHLYYHGKFLHEEREQLISATRLYGGESLTVRECSRQKPQQTDQDRIISDWLSLAGEKEKITVLQQSDTSITVRCGDSMQAGELWYNLPRLKATGLKFATIYIGKSFFNSLSLDRIAKDDLQTFIQSLLSTHQEIIEAGSMVIDKTIKIYCSSKEEAIALYDGCWDLAERAQEQQLPQLFELYYPGDDQKPHLYRDFSVRAGLLVKILQRREIAALCQDLDVENL</sequence>
<gene>
    <name evidence="1" type="ORF">NDI38_28575</name>
</gene>
<dbReference type="EMBL" id="JAMPLM010000062">
    <property type="protein sequence ID" value="MEP1062333.1"/>
    <property type="molecule type" value="Genomic_DNA"/>
</dbReference>
<evidence type="ECO:0000313" key="2">
    <source>
        <dbReference type="Proteomes" id="UP001476950"/>
    </source>
</evidence>
<dbReference type="Proteomes" id="UP001476950">
    <property type="component" value="Unassembled WGS sequence"/>
</dbReference>
<evidence type="ECO:0000313" key="1">
    <source>
        <dbReference type="EMBL" id="MEP1062333.1"/>
    </source>
</evidence>
<reference evidence="1 2" key="1">
    <citation type="submission" date="2022-04" db="EMBL/GenBank/DDBJ databases">
        <title>Positive selection, recombination, and allopatry shape intraspecific diversity of widespread and dominant cyanobacteria.</title>
        <authorList>
            <person name="Wei J."/>
            <person name="Shu W."/>
            <person name="Hu C."/>
        </authorList>
    </citation>
    <scope>NUCLEOTIDE SEQUENCE [LARGE SCALE GENOMIC DNA]</scope>
    <source>
        <strain evidence="1 2">AS-A4</strain>
    </source>
</reference>
<organism evidence="1 2">
    <name type="scientific">Stenomitos frigidus AS-A4</name>
    <dbReference type="NCBI Taxonomy" id="2933935"/>
    <lineage>
        <taxon>Bacteria</taxon>
        <taxon>Bacillati</taxon>
        <taxon>Cyanobacteriota</taxon>
        <taxon>Cyanophyceae</taxon>
        <taxon>Leptolyngbyales</taxon>
        <taxon>Leptolyngbyaceae</taxon>
        <taxon>Stenomitos</taxon>
    </lineage>
</organism>
<dbReference type="RefSeq" id="WP_190446152.1">
    <property type="nucleotide sequence ID" value="NZ_JAMPLM010000062.1"/>
</dbReference>
<comment type="caution">
    <text evidence="1">The sequence shown here is derived from an EMBL/GenBank/DDBJ whole genome shotgun (WGS) entry which is preliminary data.</text>
</comment>
<proteinExistence type="predicted"/>
<name>A0ABV0KSW0_9CYAN</name>
<keyword evidence="2" id="KW-1185">Reference proteome</keyword>
<accession>A0ABV0KSW0</accession>